<sequence length="453" mass="51629">MAEKIVKNVENLSLDEKRKKILEPVNDLTKKLDGDCFDEWQRLDGCSFTNGFLIERLRTNDQDFIEEYGKCPVKNITSTIVSKGKGFVSIILKCTVHFVDSSSDSDVYTTVLKVPGTESMDEAFGEIADFGKDFLHRLVKIHETEVKFYNEIALFCSDGVPIPKVYKTLPWIPGEQQGVIHMEDLSNCAKSIDIMDSLNVRQVENIVSGLADLHKNGLINKSKMMLDNDKSFVIEMLQTFLPKVPLFIKSFLELTNNDEFFTKMFSKYEKLILNVDFYIYASFDAWKDLKMEPVVVHGDFWGGNIMWKTDKNGDTTNEIAAFIDWQLNHEGSAMEDLARLLTLCTDGAVRRIAESEMFENYLDILTKGLKAAGMECPFELEQIKDAYYYMFLVQGLNCGGLVTMIAPISCAGLDEKVKKAKIDNAILRCRHVWEDIDELLSGKFKHVFEKYGQ</sequence>
<proteinExistence type="predicted"/>
<name>A0AC34QZ45_9BILA</name>
<dbReference type="WBParaSite" id="JU765_v2.g20658.t2">
    <property type="protein sequence ID" value="JU765_v2.g20658.t2"/>
    <property type="gene ID" value="JU765_v2.g20658"/>
</dbReference>
<protein>
    <submittedName>
        <fullName evidence="2">CHK kinase-like domain-containing protein</fullName>
    </submittedName>
</protein>
<accession>A0AC34QZ45</accession>
<reference evidence="2" key="1">
    <citation type="submission" date="2022-11" db="UniProtKB">
        <authorList>
            <consortium name="WormBaseParasite"/>
        </authorList>
    </citation>
    <scope>IDENTIFICATION</scope>
</reference>
<dbReference type="Proteomes" id="UP000887576">
    <property type="component" value="Unplaced"/>
</dbReference>
<evidence type="ECO:0000313" key="1">
    <source>
        <dbReference type="Proteomes" id="UP000887576"/>
    </source>
</evidence>
<evidence type="ECO:0000313" key="2">
    <source>
        <dbReference type="WBParaSite" id="JU765_v2.g20658.t2"/>
    </source>
</evidence>
<organism evidence="1 2">
    <name type="scientific">Panagrolaimus sp. JU765</name>
    <dbReference type="NCBI Taxonomy" id="591449"/>
    <lineage>
        <taxon>Eukaryota</taxon>
        <taxon>Metazoa</taxon>
        <taxon>Ecdysozoa</taxon>
        <taxon>Nematoda</taxon>
        <taxon>Chromadorea</taxon>
        <taxon>Rhabditida</taxon>
        <taxon>Tylenchina</taxon>
        <taxon>Panagrolaimomorpha</taxon>
        <taxon>Panagrolaimoidea</taxon>
        <taxon>Panagrolaimidae</taxon>
        <taxon>Panagrolaimus</taxon>
    </lineage>
</organism>